<feature type="compositionally biased region" description="Polar residues" evidence="1">
    <location>
        <begin position="358"/>
        <end position="370"/>
    </location>
</feature>
<feature type="region of interest" description="Disordered" evidence="1">
    <location>
        <begin position="139"/>
        <end position="169"/>
    </location>
</feature>
<feature type="region of interest" description="Disordered" evidence="1">
    <location>
        <begin position="1"/>
        <end position="116"/>
    </location>
</feature>
<gene>
    <name evidence="2" type="ORF">DFP72DRAFT_1075525</name>
</gene>
<feature type="compositionally biased region" description="Low complexity" evidence="1">
    <location>
        <begin position="340"/>
        <end position="349"/>
    </location>
</feature>
<feature type="region of interest" description="Disordered" evidence="1">
    <location>
        <begin position="456"/>
        <end position="479"/>
    </location>
</feature>
<evidence type="ECO:0000313" key="2">
    <source>
        <dbReference type="EMBL" id="KAF6747267.1"/>
    </source>
</evidence>
<reference evidence="2 3" key="1">
    <citation type="submission" date="2020-07" db="EMBL/GenBank/DDBJ databases">
        <title>Comparative genomics of pyrophilous fungi reveals a link between fire events and developmental genes.</title>
        <authorList>
            <consortium name="DOE Joint Genome Institute"/>
            <person name="Steindorff A.S."/>
            <person name="Carver A."/>
            <person name="Calhoun S."/>
            <person name="Stillman K."/>
            <person name="Liu H."/>
            <person name="Lipzen A."/>
            <person name="Pangilinan J."/>
            <person name="Labutti K."/>
            <person name="Bruns T.D."/>
            <person name="Grigoriev I.V."/>
        </authorList>
    </citation>
    <scope>NUCLEOTIDE SEQUENCE [LARGE SCALE GENOMIC DNA]</scope>
    <source>
        <strain evidence="2 3">CBS 144469</strain>
    </source>
</reference>
<comment type="caution">
    <text evidence="2">The sequence shown here is derived from an EMBL/GenBank/DDBJ whole genome shotgun (WGS) entry which is preliminary data.</text>
</comment>
<evidence type="ECO:0000313" key="3">
    <source>
        <dbReference type="Proteomes" id="UP000521943"/>
    </source>
</evidence>
<feature type="region of interest" description="Disordered" evidence="1">
    <location>
        <begin position="330"/>
        <end position="374"/>
    </location>
</feature>
<dbReference type="Proteomes" id="UP000521943">
    <property type="component" value="Unassembled WGS sequence"/>
</dbReference>
<name>A0A8H6HJD2_9AGAR</name>
<dbReference type="EMBL" id="JACGCI010000083">
    <property type="protein sequence ID" value="KAF6747267.1"/>
    <property type="molecule type" value="Genomic_DNA"/>
</dbReference>
<protein>
    <submittedName>
        <fullName evidence="2">Uncharacterized protein</fullName>
    </submittedName>
</protein>
<evidence type="ECO:0000256" key="1">
    <source>
        <dbReference type="SAM" id="MobiDB-lite"/>
    </source>
</evidence>
<accession>A0A8H6HJD2</accession>
<organism evidence="2 3">
    <name type="scientific">Ephemerocybe angulata</name>
    <dbReference type="NCBI Taxonomy" id="980116"/>
    <lineage>
        <taxon>Eukaryota</taxon>
        <taxon>Fungi</taxon>
        <taxon>Dikarya</taxon>
        <taxon>Basidiomycota</taxon>
        <taxon>Agaricomycotina</taxon>
        <taxon>Agaricomycetes</taxon>
        <taxon>Agaricomycetidae</taxon>
        <taxon>Agaricales</taxon>
        <taxon>Agaricineae</taxon>
        <taxon>Psathyrellaceae</taxon>
        <taxon>Ephemerocybe</taxon>
    </lineage>
</organism>
<keyword evidence="3" id="KW-1185">Reference proteome</keyword>
<dbReference type="AlphaFoldDB" id="A0A8H6HJD2"/>
<proteinExistence type="predicted"/>
<feature type="compositionally biased region" description="Basic residues" evidence="1">
    <location>
        <begin position="52"/>
        <end position="63"/>
    </location>
</feature>
<sequence length="479" mass="52001">MSEDTEMTDAAPIHSPPAFSDTTQASRKRRLLVTPKGQAGAIDDDPTPSKGPKTKKKKGKKRSNPPGLGAGMDQFLRDSEAPPTLPKLGTHPPPVRSSDPADPFFDETLIDGRPMDQDDQEMEVERKLLYGSEVASTRAGRVSPRSSWGRGGTMTSTHYSDSDSEDPDDDLLVPGDEEWELESTLLRPIQGFPKRILLASQIAAAISSEGRKLLKRADPSRSAIITVAYDRLHANEKPAALAERRRPLIDLLPEGTVIMPLGDQVVGSDHPLAPAFGGPPLHHLVTLPTSQDLDTLTEEQAVVTPEGAFFTNHLPLEPAEFLGLLTAPSLAMNRPPPSPTTSSRPSGRPFEWTRELGNASTPTTTHSLSRSRMVGHRVPGASKGEVAMTKWSLLTGRVTDSVAGQRLWREVFRKIRIPCPLGDINAKPAPSVWCGVCHGHDHSTNVCLYPDMVGFPARPKKAPKSTSTSNKGGDRTRRR</sequence>